<feature type="domain" description="Methyl-accepting transducer" evidence="11">
    <location>
        <begin position="399"/>
        <end position="635"/>
    </location>
</feature>
<evidence type="ECO:0000256" key="1">
    <source>
        <dbReference type="ARBA" id="ARBA00004651"/>
    </source>
</evidence>
<dbReference type="PROSITE" id="PS50885">
    <property type="entry name" value="HAMP"/>
    <property type="match status" value="1"/>
</dbReference>
<dbReference type="EMBL" id="JBHSNC010000043">
    <property type="protein sequence ID" value="MFC5530565.1"/>
    <property type="molecule type" value="Genomic_DNA"/>
</dbReference>
<evidence type="ECO:0000259" key="11">
    <source>
        <dbReference type="PROSITE" id="PS50111"/>
    </source>
</evidence>
<evidence type="ECO:0000256" key="4">
    <source>
        <dbReference type="ARBA" id="ARBA00022692"/>
    </source>
</evidence>
<feature type="transmembrane region" description="Helical" evidence="10">
    <location>
        <begin position="304"/>
        <end position="326"/>
    </location>
</feature>
<dbReference type="SUPFAM" id="SSF58104">
    <property type="entry name" value="Methyl-accepting chemotaxis protein (MCP) signaling domain"/>
    <property type="match status" value="1"/>
</dbReference>
<proteinExistence type="inferred from homology"/>
<evidence type="ECO:0000313" key="13">
    <source>
        <dbReference type="EMBL" id="MFC5530565.1"/>
    </source>
</evidence>
<reference evidence="14" key="1">
    <citation type="journal article" date="2019" name="Int. J. Syst. Evol. Microbiol.">
        <title>The Global Catalogue of Microorganisms (GCM) 10K type strain sequencing project: providing services to taxonomists for standard genome sequencing and annotation.</title>
        <authorList>
            <consortium name="The Broad Institute Genomics Platform"/>
            <consortium name="The Broad Institute Genome Sequencing Center for Infectious Disease"/>
            <person name="Wu L."/>
            <person name="Ma J."/>
        </authorList>
    </citation>
    <scope>NUCLEOTIDE SEQUENCE [LARGE SCALE GENOMIC DNA]</scope>
    <source>
        <strain evidence="14">CGMCC 1.18578</strain>
    </source>
</reference>
<feature type="transmembrane region" description="Helical" evidence="10">
    <location>
        <begin position="28"/>
        <end position="49"/>
    </location>
</feature>
<evidence type="ECO:0000256" key="8">
    <source>
        <dbReference type="ARBA" id="ARBA00029447"/>
    </source>
</evidence>
<comment type="subcellular location">
    <subcellularLocation>
        <location evidence="1">Cell membrane</location>
        <topology evidence="1">Multi-pass membrane protein</topology>
    </subcellularLocation>
</comment>
<dbReference type="InterPro" id="IPR033479">
    <property type="entry name" value="dCache_1"/>
</dbReference>
<dbReference type="CDD" id="cd06225">
    <property type="entry name" value="HAMP"/>
    <property type="match status" value="1"/>
</dbReference>
<dbReference type="RefSeq" id="WP_378112510.1">
    <property type="nucleotide sequence ID" value="NZ_JBHSNC010000043.1"/>
</dbReference>
<gene>
    <name evidence="13" type="ORF">ACFPQ4_14095</name>
</gene>
<dbReference type="Gene3D" id="1.10.287.950">
    <property type="entry name" value="Methyl-accepting chemotaxis protein"/>
    <property type="match status" value="1"/>
</dbReference>
<dbReference type="PANTHER" id="PTHR32089">
    <property type="entry name" value="METHYL-ACCEPTING CHEMOTAXIS PROTEIN MCPB"/>
    <property type="match status" value="1"/>
</dbReference>
<keyword evidence="2" id="KW-1003">Cell membrane</keyword>
<keyword evidence="14" id="KW-1185">Reference proteome</keyword>
<keyword evidence="7 9" id="KW-0807">Transducer</keyword>
<feature type="domain" description="HAMP" evidence="12">
    <location>
        <begin position="328"/>
        <end position="380"/>
    </location>
</feature>
<evidence type="ECO:0000256" key="3">
    <source>
        <dbReference type="ARBA" id="ARBA00022500"/>
    </source>
</evidence>
<dbReference type="PROSITE" id="PS50111">
    <property type="entry name" value="CHEMOTAXIS_TRANSDUC_2"/>
    <property type="match status" value="1"/>
</dbReference>
<evidence type="ECO:0000256" key="6">
    <source>
        <dbReference type="ARBA" id="ARBA00023136"/>
    </source>
</evidence>
<comment type="caution">
    <text evidence="13">The sequence shown here is derived from an EMBL/GenBank/DDBJ whole genome shotgun (WGS) entry which is preliminary data.</text>
</comment>
<evidence type="ECO:0000313" key="14">
    <source>
        <dbReference type="Proteomes" id="UP001596108"/>
    </source>
</evidence>
<dbReference type="SMART" id="SM00304">
    <property type="entry name" value="HAMP"/>
    <property type="match status" value="2"/>
</dbReference>
<dbReference type="Pfam" id="PF02743">
    <property type="entry name" value="dCache_1"/>
    <property type="match status" value="1"/>
</dbReference>
<dbReference type="CDD" id="cd18774">
    <property type="entry name" value="PDC2_HK_sensor"/>
    <property type="match status" value="1"/>
</dbReference>
<dbReference type="Gene3D" id="3.30.450.20">
    <property type="entry name" value="PAS domain"/>
    <property type="match status" value="1"/>
</dbReference>
<organism evidence="13 14">
    <name type="scientific">Cohnella yongneupensis</name>
    <dbReference type="NCBI Taxonomy" id="425006"/>
    <lineage>
        <taxon>Bacteria</taxon>
        <taxon>Bacillati</taxon>
        <taxon>Bacillota</taxon>
        <taxon>Bacilli</taxon>
        <taxon>Bacillales</taxon>
        <taxon>Paenibacillaceae</taxon>
        <taxon>Cohnella</taxon>
    </lineage>
</organism>
<keyword evidence="5 10" id="KW-1133">Transmembrane helix</keyword>
<dbReference type="Proteomes" id="UP001596108">
    <property type="component" value="Unassembled WGS sequence"/>
</dbReference>
<evidence type="ECO:0000256" key="5">
    <source>
        <dbReference type="ARBA" id="ARBA00022989"/>
    </source>
</evidence>
<dbReference type="InterPro" id="IPR003660">
    <property type="entry name" value="HAMP_dom"/>
</dbReference>
<sequence length="686" mass="73023">MRRRSWLTNAHDIGNHRFIRVGKIQTRLTLIFILLLVGAIAAIGITSNLKASGAIHSKAELYSQQVMNQISQNINLSLDSIRGIMDDMIASESIQVGLSGYDAAAASDRSAIEAEIKKLFSRKQSLMPYMTSVSIATKDGTSFGNSANYLNQQQYGSIVQASLGTPGVHYSLIDSESGETSISIDKTIKSAESGQVWGVLVLTIKGNHLAETYRNVDLGNHADIVIMDKQGAVVYSQNDERFHPRASLGDAAFIERATSGDAGTFSHKFEGTGSLIAYSPIPGTPWAIASIIPNTFLQQEISELNWTTLAIGLLCLLLSAAAAYVISLSISVPSKRIVAVMAEAKAGNFSVEASDGGKDEIGMIAGNFNEMLSHVRVLLRQVDQASRDLAARSTLVESSAEQSRQTAAQYVVVSGQIAAGAASQAADAGESARYMDRLSDKINAASEDIGIVTGTVANTRAMSEKAGHAVLMLHERAQHANEAMRNVIADTTELNGSMKQVTSIVGVIMDIAQSTHVLSINAAIEAARAGAAGKGFAVVAEEVRRLAEQVKEASLSVGGIVREVGGRADRMAKMADDAAFALKEQQEAVSNTDRTFQDISGNMDQIASNMERVSDSVQEVVAEKEKTVALIRTISGVAEDTASKMEETYASTEEQSANAEELSALARSLNQTAGQLSEAIARFKIG</sequence>
<dbReference type="Pfam" id="PF00015">
    <property type="entry name" value="MCPsignal"/>
    <property type="match status" value="1"/>
</dbReference>
<protein>
    <submittedName>
        <fullName evidence="13">Methyl-accepting chemotaxis protein</fullName>
    </submittedName>
</protein>
<evidence type="ECO:0000256" key="7">
    <source>
        <dbReference type="ARBA" id="ARBA00023224"/>
    </source>
</evidence>
<keyword evidence="3" id="KW-0145">Chemotaxis</keyword>
<evidence type="ECO:0000256" key="10">
    <source>
        <dbReference type="SAM" id="Phobius"/>
    </source>
</evidence>
<evidence type="ECO:0000256" key="9">
    <source>
        <dbReference type="PROSITE-ProRule" id="PRU00284"/>
    </source>
</evidence>
<evidence type="ECO:0000259" key="12">
    <source>
        <dbReference type="PROSITE" id="PS50885"/>
    </source>
</evidence>
<accession>A0ABW0R0M3</accession>
<dbReference type="PANTHER" id="PTHR32089:SF112">
    <property type="entry name" value="LYSOZYME-LIKE PROTEIN-RELATED"/>
    <property type="match status" value="1"/>
</dbReference>
<name>A0ABW0R0M3_9BACL</name>
<keyword evidence="4 10" id="KW-0812">Transmembrane</keyword>
<dbReference type="InterPro" id="IPR004089">
    <property type="entry name" value="MCPsignal_dom"/>
</dbReference>
<evidence type="ECO:0000256" key="2">
    <source>
        <dbReference type="ARBA" id="ARBA00022475"/>
    </source>
</evidence>
<keyword evidence="6 10" id="KW-0472">Membrane</keyword>
<dbReference type="Pfam" id="PF00672">
    <property type="entry name" value="HAMP"/>
    <property type="match status" value="1"/>
</dbReference>
<dbReference type="SMART" id="SM00283">
    <property type="entry name" value="MA"/>
    <property type="match status" value="1"/>
</dbReference>
<comment type="similarity">
    <text evidence="8">Belongs to the methyl-accepting chemotaxis (MCP) protein family.</text>
</comment>